<organism evidence="2 3">
    <name type="scientific">Demequina mangrovi</name>
    <dbReference type="NCBI Taxonomy" id="1043493"/>
    <lineage>
        <taxon>Bacteria</taxon>
        <taxon>Bacillati</taxon>
        <taxon>Actinomycetota</taxon>
        <taxon>Actinomycetes</taxon>
        <taxon>Micrococcales</taxon>
        <taxon>Demequinaceae</taxon>
        <taxon>Demequina</taxon>
    </lineage>
</organism>
<evidence type="ECO:0000313" key="2">
    <source>
        <dbReference type="EMBL" id="SEJ50141.1"/>
    </source>
</evidence>
<evidence type="ECO:0000313" key="3">
    <source>
        <dbReference type="Proteomes" id="UP000183315"/>
    </source>
</evidence>
<dbReference type="InterPro" id="IPR025327">
    <property type="entry name" value="DUF4233"/>
</dbReference>
<dbReference type="EMBL" id="FNZI01000004">
    <property type="protein sequence ID" value="SEJ50141.1"/>
    <property type="molecule type" value="Genomic_DNA"/>
</dbReference>
<evidence type="ECO:0008006" key="4">
    <source>
        <dbReference type="Google" id="ProtNLM"/>
    </source>
</evidence>
<feature type="transmembrane region" description="Helical" evidence="1">
    <location>
        <begin position="94"/>
        <end position="111"/>
    </location>
</feature>
<feature type="transmembrane region" description="Helical" evidence="1">
    <location>
        <begin position="46"/>
        <end position="63"/>
    </location>
</feature>
<dbReference type="OrthoDB" id="3267755at2"/>
<dbReference type="Pfam" id="PF14017">
    <property type="entry name" value="DUF4233"/>
    <property type="match status" value="1"/>
</dbReference>
<dbReference type="STRING" id="1043493.SAMN05421637_2037"/>
<reference evidence="3" key="1">
    <citation type="submission" date="2016-10" db="EMBL/GenBank/DDBJ databases">
        <authorList>
            <person name="Varghese N."/>
        </authorList>
    </citation>
    <scope>NUCLEOTIDE SEQUENCE [LARGE SCALE GENOMIC DNA]</scope>
    <source>
        <strain evidence="3">DSM 24868</strain>
    </source>
</reference>
<dbReference type="Proteomes" id="UP000183315">
    <property type="component" value="Unassembled WGS sequence"/>
</dbReference>
<keyword evidence="1" id="KW-1133">Transmembrane helix</keyword>
<evidence type="ECO:0000256" key="1">
    <source>
        <dbReference type="SAM" id="Phobius"/>
    </source>
</evidence>
<protein>
    <recommendedName>
        <fullName evidence="4">DUF4233 domain-containing protein</fullName>
    </recommendedName>
</protein>
<name>A0A1H6Z9I6_9MICO</name>
<accession>A0A1H6Z9I6</accession>
<keyword evidence="3" id="KW-1185">Reference proteome</keyword>
<dbReference type="AlphaFoldDB" id="A0A1H6Z9I6"/>
<sequence>MSARPQRSARLIFCQAVLALEAFAALFATLVLWGLSRADEIDVPGAVVWGGGLGLMVLLGYAAGQQRKRWGLALGWALQVPMIVGGLIEPMIAIIGVAFLATWITGVRLGGRIDRERAERDAAAAAAEAAGETA</sequence>
<dbReference type="RefSeq" id="WP_042215345.1">
    <property type="nucleotide sequence ID" value="NZ_BBLU01000010.1"/>
</dbReference>
<gene>
    <name evidence="2" type="ORF">SAMN05421637_2037</name>
</gene>
<proteinExistence type="predicted"/>
<feature type="transmembrane region" description="Helical" evidence="1">
    <location>
        <begin position="70"/>
        <end position="88"/>
    </location>
</feature>
<feature type="transmembrane region" description="Helical" evidence="1">
    <location>
        <begin position="12"/>
        <end position="34"/>
    </location>
</feature>
<keyword evidence="1" id="KW-0472">Membrane</keyword>
<keyword evidence="1" id="KW-0812">Transmembrane</keyword>